<name>E3VT74_9COLE</name>
<dbReference type="EMBL" id="HQ232813">
    <property type="protein sequence ID" value="ADO60512.1"/>
    <property type="molecule type" value="Genomic_DNA"/>
</dbReference>
<reference evidence="2" key="1">
    <citation type="journal article" date="2010" name="Nucleic Acids Res.">
        <title>Why barcode? High-throughput multiplex sequencing of mitochondrial genomes for molecular systematics.</title>
        <authorList>
            <person name="Timmermans M.J."/>
            <person name="Dodsworth S."/>
            <person name="Culverwell C.L."/>
            <person name="Bocak L."/>
            <person name="Ahrens D."/>
            <person name="Littlewood D.T."/>
            <person name="Pons J."/>
            <person name="Vogler A.P."/>
        </authorList>
    </citation>
    <scope>NUCLEOTIDE SEQUENCE</scope>
</reference>
<feature type="transmembrane region" description="Helical" evidence="1">
    <location>
        <begin position="6"/>
        <end position="23"/>
    </location>
</feature>
<keyword evidence="1" id="KW-0472">Membrane</keyword>
<evidence type="ECO:0000256" key="1">
    <source>
        <dbReference type="SAM" id="Phobius"/>
    </source>
</evidence>
<keyword evidence="1" id="KW-0812">Transmembrane</keyword>
<dbReference type="AlphaFoldDB" id="E3VT74"/>
<geneLocation type="mitochondrion" evidence="2"/>
<protein>
    <submittedName>
        <fullName evidence="2">ATP synthase F0 subunit 8</fullName>
    </submittedName>
</protein>
<sequence length="51" mass="6458">MYQMSPLSWLTLFMFFIFIYLTLNTSNFYSFKYTSKSKFFNKNFKLINWKW</sequence>
<gene>
    <name evidence="2" type="primary">ATP8</name>
</gene>
<keyword evidence="2" id="KW-0496">Mitochondrion</keyword>
<accession>E3VT74</accession>
<keyword evidence="1" id="KW-1133">Transmembrane helix</keyword>
<organism evidence="2">
    <name type="scientific">Melasis buprestoides</name>
    <dbReference type="NCBI Taxonomy" id="195231"/>
    <lineage>
        <taxon>Eukaryota</taxon>
        <taxon>Metazoa</taxon>
        <taxon>Ecdysozoa</taxon>
        <taxon>Arthropoda</taxon>
        <taxon>Hexapoda</taxon>
        <taxon>Insecta</taxon>
        <taxon>Pterygota</taxon>
        <taxon>Neoptera</taxon>
        <taxon>Endopterygota</taxon>
        <taxon>Coleoptera</taxon>
        <taxon>Polyphaga</taxon>
        <taxon>Elateriformia</taxon>
        <taxon>Elateroidea</taxon>
        <taxon>Eucnemidae</taxon>
        <taxon>Melasis</taxon>
    </lineage>
</organism>
<proteinExistence type="predicted"/>
<evidence type="ECO:0000313" key="2">
    <source>
        <dbReference type="EMBL" id="ADO60512.1"/>
    </source>
</evidence>